<dbReference type="Gene3D" id="2.60.40.3800">
    <property type="match status" value="1"/>
</dbReference>
<keyword evidence="3" id="KW-1185">Reference proteome</keyword>
<accession>A0A0A6P8L5</accession>
<evidence type="ECO:0000259" key="1">
    <source>
        <dbReference type="Pfam" id="PF08126"/>
    </source>
</evidence>
<evidence type="ECO:0000313" key="3">
    <source>
        <dbReference type="Proteomes" id="UP000030428"/>
    </source>
</evidence>
<feature type="domain" description="Gingipain propeptide" evidence="1">
    <location>
        <begin position="26"/>
        <end position="188"/>
    </location>
</feature>
<reference evidence="2 3" key="1">
    <citation type="journal article" date="2016" name="Front. Microbiol.">
        <title>Single-Cell (Meta-)Genomics of a Dimorphic Candidatus Thiomargarita nelsonii Reveals Genomic Plasticity.</title>
        <authorList>
            <person name="Flood B.E."/>
            <person name="Fliss P."/>
            <person name="Jones D.S."/>
            <person name="Dick G.J."/>
            <person name="Jain S."/>
            <person name="Kaster A.K."/>
            <person name="Winkel M."/>
            <person name="Mussmann M."/>
            <person name="Bailey J."/>
        </authorList>
    </citation>
    <scope>NUCLEOTIDE SEQUENCE [LARGE SCALE GENOMIC DNA]</scope>
    <source>
        <strain evidence="2">Hydrate Ridge</strain>
    </source>
</reference>
<dbReference type="Proteomes" id="UP000030428">
    <property type="component" value="Unassembled WGS sequence"/>
</dbReference>
<organism evidence="2 3">
    <name type="scientific">Candidatus Thiomargarita nelsonii</name>
    <dbReference type="NCBI Taxonomy" id="1003181"/>
    <lineage>
        <taxon>Bacteria</taxon>
        <taxon>Pseudomonadati</taxon>
        <taxon>Pseudomonadota</taxon>
        <taxon>Gammaproteobacteria</taxon>
        <taxon>Thiotrichales</taxon>
        <taxon>Thiotrichaceae</taxon>
        <taxon>Thiomargarita</taxon>
    </lineage>
</organism>
<proteinExistence type="predicted"/>
<dbReference type="EMBL" id="JSZA02000013">
    <property type="protein sequence ID" value="KHD07078.1"/>
    <property type="molecule type" value="Genomic_DNA"/>
</dbReference>
<gene>
    <name evidence="2" type="ORF">PN36_04705</name>
</gene>
<dbReference type="Pfam" id="PF08126">
    <property type="entry name" value="Propeptide_C25"/>
    <property type="match status" value="1"/>
</dbReference>
<protein>
    <recommendedName>
        <fullName evidence="1">Gingipain propeptide domain-containing protein</fullName>
    </recommendedName>
</protein>
<dbReference type="InterPro" id="IPR012600">
    <property type="entry name" value="Propeptide_C25"/>
</dbReference>
<dbReference type="GO" id="GO:0004197">
    <property type="term" value="F:cysteine-type endopeptidase activity"/>
    <property type="evidence" value="ECO:0007669"/>
    <property type="project" value="InterPro"/>
</dbReference>
<dbReference type="InterPro" id="IPR038490">
    <property type="entry name" value="Gingipain_propep_sf"/>
</dbReference>
<evidence type="ECO:0000313" key="2">
    <source>
        <dbReference type="EMBL" id="KHD07078.1"/>
    </source>
</evidence>
<sequence length="634" mass="70110">MNHLKHYLFWFIGTLFCISHAESLADITLLDSNAQSLTLELTIPEPVFSEKHLSGSVYQAIQIAGTGYTHDPGKPQLPIRGTLIAVPEGSQLQLEILDSDTQILSGILLPPAPALNSDTTNYIYNKQAEIYQSDSDQPASPVKIGMIGYLREQRVAQIQFFPVLHNPVRQTVKLYKRLRIKVSFSKHTRNIIAPVVQESSPFDKMLDSLLINPATRQRRSRTTRDTFVKGNHKGLPLHNITVCRGNPLWLPLTKVVRDTTCPSPQPALKISIEKTGVYAISYADFLALGLDLSVLDAQQIQMTHQGEPVSILIAGEEDGVFGRGDVLYFYAQAANGLYTRNNVYWLSLNPDGGARLNFKEGTPAPSLPELTEFTQTVHVENNNLYSSRMPDSTNRDHLFWKELGAGDSLDMPITLHHLAQTSGNATIRVMLQGKTDNRAIDPDHHTKILLNGVEIHEAYWDGQTVFRQEVTGSQAMLREGANTVTLVSVGETGARADVVYVNWLEIDYTATTTAIQDHLIFDATGSGQYNLTVNGFSRPDLLVQDVTDPLQILPLLGAKVSGSQIQYASQLNGGKTYYAFSFAKLLKPAAISIDLPSIRLKSPCNRADYFIIYHDSFDINALQGVVAARAMPLS</sequence>
<name>A0A0A6P8L5_9GAMM</name>
<comment type="caution">
    <text evidence="2">The sequence shown here is derived from an EMBL/GenBank/DDBJ whole genome shotgun (WGS) entry which is preliminary data.</text>
</comment>
<dbReference type="AlphaFoldDB" id="A0A0A6P8L5"/>